<comment type="function">
    <text evidence="18">Cytoplasmic adapter protein that plays a critical role in clathrin-mediated endocytosis which is important in processes such as internalization of cell receptors, synaptic transmission or removal of apoptotic cells. Recruits AP-2 and attaches clathrin triskelions to the cytoplasmic side of plasma membrane leading to clathrin-coated vesicles (CCVs) assembly. Furthermore, regulates clathrin-coated vesicle size and maturation by directly sensing and driving membrane curvature. In addition to binding to clathrin, mediates the endocytosis of small R-SNARES (Soluble NSF Attachment Protein REceptors) between plasma membranes and endosomes including VAMP2, VAMP3, VAMP4, VAMP7 or VAMP8. In turn, PICALM-dependent SNARE endocytosis is required for the formation and maturation of autophagic precursors. Modulates thereby autophagy and the turnover of autophagy substrates such as MAPT/TAU or amyloid precursor protein cleaved C-terminal fragment (APP-CTF).</text>
</comment>
<evidence type="ECO:0000256" key="6">
    <source>
        <dbReference type="ARBA" id="ARBA00008011"/>
    </source>
</evidence>
<keyword evidence="10" id="KW-0254">Endocytosis</keyword>
<evidence type="ECO:0000256" key="8">
    <source>
        <dbReference type="ARBA" id="ARBA00022499"/>
    </source>
</evidence>
<dbReference type="GO" id="GO:0098894">
    <property type="term" value="C:extrinsic component of presynaptic endocytic zone membrane"/>
    <property type="evidence" value="ECO:0007669"/>
    <property type="project" value="TreeGrafter"/>
</dbReference>
<gene>
    <name evidence="23" type="primary">LOC112267139</name>
</gene>
<comment type="subcellular location">
    <subcellularLocation>
        <location evidence="3">Cell membrane</location>
    </subcellularLocation>
    <subcellularLocation>
        <location evidence="2">Cytoplasmic vesicle</location>
        <location evidence="2">Clathrin-coated vesicle</location>
    </subcellularLocation>
    <subcellularLocation>
        <location evidence="4">Golgi apparatus</location>
    </subcellularLocation>
    <subcellularLocation>
        <location evidence="5">Membrane</location>
        <location evidence="5">Clathrin-coated pit</location>
    </subcellularLocation>
    <subcellularLocation>
        <location evidence="1">Nucleus</location>
    </subcellularLocation>
</comment>
<dbReference type="GO" id="GO:0000149">
    <property type="term" value="F:SNARE binding"/>
    <property type="evidence" value="ECO:0007669"/>
    <property type="project" value="TreeGrafter"/>
</dbReference>
<keyword evidence="16" id="KW-0539">Nucleus</keyword>
<evidence type="ECO:0000256" key="16">
    <source>
        <dbReference type="ARBA" id="ARBA00023242"/>
    </source>
</evidence>
<evidence type="ECO:0000256" key="17">
    <source>
        <dbReference type="ARBA" id="ARBA00023329"/>
    </source>
</evidence>
<keyword evidence="24" id="KW-1185">Reference proteome</keyword>
<dbReference type="SMART" id="SM00273">
    <property type="entry name" value="ENTH"/>
    <property type="match status" value="1"/>
</dbReference>
<dbReference type="InterPro" id="IPR008942">
    <property type="entry name" value="ENTH_VHS"/>
</dbReference>
<feature type="coiled-coil region" evidence="21">
    <location>
        <begin position="321"/>
        <end position="348"/>
    </location>
</feature>
<dbReference type="FunFam" id="1.25.40.90:FF:000001">
    <property type="entry name" value="phosphatidylinositol-binding clathrin assembly protein-like isoform X1"/>
    <property type="match status" value="1"/>
</dbReference>
<dbReference type="Gene3D" id="1.25.40.90">
    <property type="match status" value="1"/>
</dbReference>
<dbReference type="GO" id="GO:0005634">
    <property type="term" value="C:nucleus"/>
    <property type="evidence" value="ECO:0007669"/>
    <property type="project" value="UniProtKB-SubCell"/>
</dbReference>
<evidence type="ECO:0000256" key="19">
    <source>
        <dbReference type="ARBA" id="ARBA00061829"/>
    </source>
</evidence>
<evidence type="ECO:0000259" key="22">
    <source>
        <dbReference type="PROSITE" id="PS50942"/>
    </source>
</evidence>
<dbReference type="SUPFAM" id="SSF89009">
    <property type="entry name" value="GAT-like domain"/>
    <property type="match status" value="1"/>
</dbReference>
<dbReference type="GO" id="GO:0030136">
    <property type="term" value="C:clathrin-coated vesicle"/>
    <property type="evidence" value="ECO:0007669"/>
    <property type="project" value="UniProtKB-SubCell"/>
</dbReference>
<reference evidence="23" key="2">
    <citation type="submission" date="2025-09" db="UniProtKB">
        <authorList>
            <consortium name="Ensembl"/>
        </authorList>
    </citation>
    <scope>IDENTIFICATION</scope>
</reference>
<dbReference type="PANTHER" id="PTHR22951">
    <property type="entry name" value="CLATHRIN ASSEMBLY PROTEIN"/>
    <property type="match status" value="1"/>
</dbReference>
<dbReference type="CDD" id="cd16985">
    <property type="entry name" value="ANTH_N_AP180"/>
    <property type="match status" value="1"/>
</dbReference>
<dbReference type="GO" id="GO:0005794">
    <property type="term" value="C:Golgi apparatus"/>
    <property type="evidence" value="ECO:0007669"/>
    <property type="project" value="UniProtKB-SubCell"/>
</dbReference>
<dbReference type="InterPro" id="IPR045192">
    <property type="entry name" value="AP180-like"/>
</dbReference>
<dbReference type="SUPFAM" id="SSF48464">
    <property type="entry name" value="ENTH/VHS domain"/>
    <property type="match status" value="1"/>
</dbReference>
<keyword evidence="7" id="KW-1003">Cell membrane</keyword>
<dbReference type="AlphaFoldDB" id="A0A8C8F0E5"/>
<accession>A0A8C8F0E5</accession>
<evidence type="ECO:0000256" key="12">
    <source>
        <dbReference type="ARBA" id="ARBA00022990"/>
    </source>
</evidence>
<organism evidence="23 24">
    <name type="scientific">Oncorhynchus tshawytscha</name>
    <name type="common">Chinook salmon</name>
    <name type="synonym">Salmo tshawytscha</name>
    <dbReference type="NCBI Taxonomy" id="74940"/>
    <lineage>
        <taxon>Eukaryota</taxon>
        <taxon>Metazoa</taxon>
        <taxon>Chordata</taxon>
        <taxon>Craniata</taxon>
        <taxon>Vertebrata</taxon>
        <taxon>Euteleostomi</taxon>
        <taxon>Actinopterygii</taxon>
        <taxon>Neopterygii</taxon>
        <taxon>Teleostei</taxon>
        <taxon>Protacanthopterygii</taxon>
        <taxon>Salmoniformes</taxon>
        <taxon>Salmonidae</taxon>
        <taxon>Salmoninae</taxon>
        <taxon>Oncorhynchus</taxon>
    </lineage>
</organism>
<keyword evidence="17" id="KW-0968">Cytoplasmic vesicle</keyword>
<keyword evidence="14" id="KW-0472">Membrane</keyword>
<comment type="similarity">
    <text evidence="6">Belongs to the PICALM/SNAP91 family.</text>
</comment>
<evidence type="ECO:0000256" key="1">
    <source>
        <dbReference type="ARBA" id="ARBA00004123"/>
    </source>
</evidence>
<dbReference type="GO" id="GO:0005905">
    <property type="term" value="C:clathrin-coated pit"/>
    <property type="evidence" value="ECO:0007669"/>
    <property type="project" value="UniProtKB-SubCell"/>
</dbReference>
<evidence type="ECO:0000256" key="5">
    <source>
        <dbReference type="ARBA" id="ARBA00004600"/>
    </source>
</evidence>
<evidence type="ECO:0000256" key="7">
    <source>
        <dbReference type="ARBA" id="ARBA00022475"/>
    </source>
</evidence>
<dbReference type="GO" id="GO:0072583">
    <property type="term" value="P:clathrin-dependent endocytosis"/>
    <property type="evidence" value="ECO:0007669"/>
    <property type="project" value="InterPro"/>
</dbReference>
<dbReference type="Gene3D" id="1.20.58.150">
    <property type="entry name" value="ANTH domain"/>
    <property type="match status" value="1"/>
</dbReference>
<keyword evidence="12" id="KW-0007">Acetylation</keyword>
<dbReference type="GO" id="GO:0048268">
    <property type="term" value="P:clathrin coat assembly"/>
    <property type="evidence" value="ECO:0007669"/>
    <property type="project" value="InterPro"/>
</dbReference>
<dbReference type="Pfam" id="PF07651">
    <property type="entry name" value="ANTH"/>
    <property type="match status" value="1"/>
</dbReference>
<dbReference type="GO" id="GO:0016185">
    <property type="term" value="P:synaptic vesicle budding from presynaptic endocytic zone membrane"/>
    <property type="evidence" value="ECO:0007669"/>
    <property type="project" value="TreeGrafter"/>
</dbReference>
<evidence type="ECO:0000256" key="20">
    <source>
        <dbReference type="ARBA" id="ARBA00068054"/>
    </source>
</evidence>
<dbReference type="GO" id="GO:0005546">
    <property type="term" value="F:phosphatidylinositol-4,5-bisphosphate binding"/>
    <property type="evidence" value="ECO:0007669"/>
    <property type="project" value="TreeGrafter"/>
</dbReference>
<dbReference type="InterPro" id="IPR013809">
    <property type="entry name" value="ENTH"/>
</dbReference>
<evidence type="ECO:0000256" key="9">
    <source>
        <dbReference type="ARBA" id="ARBA00022553"/>
    </source>
</evidence>
<evidence type="ECO:0000313" key="24">
    <source>
        <dbReference type="Proteomes" id="UP000694402"/>
    </source>
</evidence>
<dbReference type="GO" id="GO:0008021">
    <property type="term" value="C:synaptic vesicle"/>
    <property type="evidence" value="ECO:0007669"/>
    <property type="project" value="TreeGrafter"/>
</dbReference>
<keyword evidence="9" id="KW-0597">Phosphoprotein</keyword>
<evidence type="ECO:0000256" key="11">
    <source>
        <dbReference type="ARBA" id="ARBA00022843"/>
    </source>
</evidence>
<evidence type="ECO:0000256" key="21">
    <source>
        <dbReference type="SAM" id="Coils"/>
    </source>
</evidence>
<dbReference type="Ensembl" id="ENSOTST00005029443.2">
    <property type="protein sequence ID" value="ENSOTSP00005027256.2"/>
    <property type="gene ID" value="ENSOTSG00005012322.2"/>
</dbReference>
<evidence type="ECO:0000256" key="10">
    <source>
        <dbReference type="ARBA" id="ARBA00022583"/>
    </source>
</evidence>
<evidence type="ECO:0000313" key="23">
    <source>
        <dbReference type="Ensembl" id="ENSOTSP00005027256.2"/>
    </source>
</evidence>
<dbReference type="PANTHER" id="PTHR22951:SF16">
    <property type="entry name" value="PHOSPHATIDYLINOSITOL-BINDING CLATHRIN ASSEMBLY PROTEIN"/>
    <property type="match status" value="1"/>
</dbReference>
<dbReference type="InterPro" id="IPR011417">
    <property type="entry name" value="ANTH_dom"/>
</dbReference>
<protein>
    <recommendedName>
        <fullName evidence="20">Phosphatidylinositol-binding clathrin assembly protein</fullName>
    </recommendedName>
</protein>
<proteinExistence type="inferred from homology"/>
<keyword evidence="15" id="KW-0168">Coated pit</keyword>
<evidence type="ECO:0000256" key="3">
    <source>
        <dbReference type="ARBA" id="ARBA00004236"/>
    </source>
</evidence>
<comment type="subunit">
    <text evidence="19">Binds to clathrin; involves primarily the C-terminal sequences, but the full-length protein is required for full binding capacity. Binds phosphatidylinositol 4,5- bisphosphate. Interacts with PIMREG; this interaction may change the subcellular location into the nucleus. Interacts with AP2A1 (via its alpha-appendage domain). Interacts (via N-terminus) with VAMP2; VAMP3; VAMP7 and VAMP8 (Via N-terminus). Interacts with LC3/MAP1LC3A.</text>
</comment>
<dbReference type="GeneTree" id="ENSGT00950000183068"/>
<dbReference type="PROSITE" id="PS50942">
    <property type="entry name" value="ENTH"/>
    <property type="match status" value="1"/>
</dbReference>
<keyword evidence="11" id="KW-0832">Ubl conjugation</keyword>
<name>A0A8C8F0E5_ONCTS</name>
<keyword evidence="21" id="KW-0175">Coiled coil</keyword>
<dbReference type="InterPro" id="IPR014712">
    <property type="entry name" value="ANTH_dom_sf"/>
</dbReference>
<evidence type="ECO:0000256" key="18">
    <source>
        <dbReference type="ARBA" id="ARBA00055144"/>
    </source>
</evidence>
<dbReference type="FunFam" id="1.20.58.150:FF:000001">
    <property type="entry name" value="phosphatidylinositol-binding clathrin assembly protein-like isoform X1"/>
    <property type="match status" value="1"/>
</dbReference>
<evidence type="ECO:0000256" key="4">
    <source>
        <dbReference type="ARBA" id="ARBA00004555"/>
    </source>
</evidence>
<dbReference type="Proteomes" id="UP000694402">
    <property type="component" value="Unassembled WGS sequence"/>
</dbReference>
<evidence type="ECO:0000256" key="14">
    <source>
        <dbReference type="ARBA" id="ARBA00023136"/>
    </source>
</evidence>
<feature type="domain" description="ENTH" evidence="22">
    <location>
        <begin position="14"/>
        <end position="145"/>
    </location>
</feature>
<evidence type="ECO:0000256" key="13">
    <source>
        <dbReference type="ARBA" id="ARBA00023034"/>
    </source>
</evidence>
<reference evidence="23" key="1">
    <citation type="submission" date="2025-08" db="UniProtKB">
        <authorList>
            <consortium name="Ensembl"/>
        </authorList>
    </citation>
    <scope>IDENTIFICATION</scope>
</reference>
<sequence>MSGQSITDRITAAQHSVTGSAVSKTVCKATTHEIMGPKKKHLDYLIHCTNEMNVNIPQLADSLFERTTSTSWVVVFKSLIATHHLMVYGNERFVQYLASRNTLFNLSNFLDKSGLQGYDMSTFIRRYSRYLNEKAVSYRQVAFDFTKVKRGVDGVMRTMNTEKLLKTIPIIQNQMDALLDFNVNANELTNGVINAGFMLLFKDSIRLFAAYNEGIINLLEKYFDMKKTQCKEGLDIYKKFLTRMTRISEFLKVAEQVGIDRGDIPDLSQAPSSLLEALEQHLASLEGKKVKDSTAASRASTLSNAVSSLASTGMSFTKVDEREKQAALEEEQARLKALKEQRLKELSKRPSFATTDTSPVSTTGVTISTAPAIDLFSTPSCSNGSAWIMYKLLLTTDTGSNISLAPPPGALQVDFESVFGAKASGANNMESDDILKPTMVGSNQALCSINQLSDKLVGDDLDSSLANLVGNLGIGNGTTKNDIHWSQPGEKRLTGGSNWQPKAAPNTTWNPVSMTPPVMAYPATTPTGMMGGYGMPPQQLGSMGMMNQPNMMYNQAVMRPPNPFSSVSSAQMQFM</sequence>
<keyword evidence="13" id="KW-0333">Golgi apparatus</keyword>
<keyword evidence="8" id="KW-1017">Isopeptide bond</keyword>
<evidence type="ECO:0000256" key="2">
    <source>
        <dbReference type="ARBA" id="ARBA00004132"/>
    </source>
</evidence>
<dbReference type="GO" id="GO:0005545">
    <property type="term" value="F:1-phosphatidylinositol binding"/>
    <property type="evidence" value="ECO:0007669"/>
    <property type="project" value="InterPro"/>
</dbReference>
<evidence type="ECO:0000256" key="15">
    <source>
        <dbReference type="ARBA" id="ARBA00023176"/>
    </source>
</evidence>
<dbReference type="GO" id="GO:0032050">
    <property type="term" value="F:clathrin heavy chain binding"/>
    <property type="evidence" value="ECO:0007669"/>
    <property type="project" value="TreeGrafter"/>
</dbReference>